<organism evidence="4 5">
    <name type="scientific">Aneurinibacillus migulanus</name>
    <name type="common">Bacillus migulanus</name>
    <dbReference type="NCBI Taxonomy" id="47500"/>
    <lineage>
        <taxon>Bacteria</taxon>
        <taxon>Bacillati</taxon>
        <taxon>Bacillota</taxon>
        <taxon>Bacilli</taxon>
        <taxon>Bacillales</taxon>
        <taxon>Paenibacillaceae</taxon>
        <taxon>Aneurinibacillus group</taxon>
        <taxon>Aneurinibacillus</taxon>
    </lineage>
</organism>
<dbReference type="GO" id="GO:0005524">
    <property type="term" value="F:ATP binding"/>
    <property type="evidence" value="ECO:0007669"/>
    <property type="project" value="UniProtKB-KW"/>
</dbReference>
<keyword evidence="1" id="KW-0547">Nucleotide-binding</keyword>
<dbReference type="SMART" id="SM00382">
    <property type="entry name" value="AAA"/>
    <property type="match status" value="2"/>
</dbReference>
<name>A0A1G8VCV8_ANEMI</name>
<dbReference type="GO" id="GO:0016887">
    <property type="term" value="F:ATP hydrolysis activity"/>
    <property type="evidence" value="ECO:0007669"/>
    <property type="project" value="InterPro"/>
</dbReference>
<proteinExistence type="predicted"/>
<dbReference type="InterPro" id="IPR003593">
    <property type="entry name" value="AAA+_ATPase"/>
</dbReference>
<reference evidence="4 5" key="1">
    <citation type="submission" date="2016-10" db="EMBL/GenBank/DDBJ databases">
        <authorList>
            <person name="de Groot N.N."/>
        </authorList>
    </citation>
    <scope>NUCLEOTIDE SEQUENCE [LARGE SCALE GENOMIC DNA]</scope>
    <source>
        <strain evidence="4 5">DSM 2895</strain>
    </source>
</reference>
<dbReference type="InterPro" id="IPR003439">
    <property type="entry name" value="ABC_transporter-like_ATP-bd"/>
</dbReference>
<dbReference type="Proteomes" id="UP000182836">
    <property type="component" value="Unassembled WGS sequence"/>
</dbReference>
<dbReference type="PANTHER" id="PTHR42855:SF2">
    <property type="entry name" value="DRUG RESISTANCE ABC TRANSPORTER,ATP-BINDING PROTEIN"/>
    <property type="match status" value="1"/>
</dbReference>
<feature type="domain" description="ABC transporter" evidence="3">
    <location>
        <begin position="13"/>
        <end position="209"/>
    </location>
</feature>
<evidence type="ECO:0000256" key="1">
    <source>
        <dbReference type="ARBA" id="ARBA00022741"/>
    </source>
</evidence>
<dbReference type="NCBIfam" id="NF000355">
    <property type="entry name" value="ribo_prot_ABC_F"/>
    <property type="match status" value="1"/>
</dbReference>
<dbReference type="Gene3D" id="3.40.50.300">
    <property type="entry name" value="P-loop containing nucleotide triphosphate hydrolases"/>
    <property type="match status" value="3"/>
</dbReference>
<feature type="domain" description="ABC transporter" evidence="3">
    <location>
        <begin position="301"/>
        <end position="519"/>
    </location>
</feature>
<dbReference type="PROSITE" id="PS50893">
    <property type="entry name" value="ABC_TRANSPORTER_2"/>
    <property type="match status" value="2"/>
</dbReference>
<evidence type="ECO:0000313" key="4">
    <source>
        <dbReference type="EMBL" id="SDJ63888.1"/>
    </source>
</evidence>
<evidence type="ECO:0000256" key="2">
    <source>
        <dbReference type="ARBA" id="ARBA00022840"/>
    </source>
</evidence>
<dbReference type="InterPro" id="IPR027417">
    <property type="entry name" value="P-loop_NTPase"/>
</dbReference>
<protein>
    <submittedName>
        <fullName evidence="4">Macrolide transport system ATP-binding/permease protein</fullName>
    </submittedName>
</protein>
<evidence type="ECO:0000259" key="3">
    <source>
        <dbReference type="PROSITE" id="PS50893"/>
    </source>
</evidence>
<dbReference type="Pfam" id="PF00005">
    <property type="entry name" value="ABC_tran"/>
    <property type="match status" value="2"/>
</dbReference>
<dbReference type="InterPro" id="IPR051309">
    <property type="entry name" value="ABCF_ATPase"/>
</dbReference>
<keyword evidence="2 4" id="KW-0067">ATP-binding</keyword>
<dbReference type="EMBL" id="FNED01000023">
    <property type="protein sequence ID" value="SDJ63888.1"/>
    <property type="molecule type" value="Genomic_DNA"/>
</dbReference>
<dbReference type="CDD" id="cd03221">
    <property type="entry name" value="ABCF_EF-3"/>
    <property type="match status" value="2"/>
</dbReference>
<sequence>MPALKGEDNMTIALIQKLSATLQDRVLFDSFQTTIEENARIGIIGRNGSGKSTLLSIIANELEATNGKIEWLVAPQIYYVKQEDEGFAADFYSTESNEALSKWQVPDGDFGQLSGGEKLKKRLAAAFSSQANVLLLDEPTNHLDQEGQRYLQTQMNAFPGAVFIVSHDRAFLDEVATMIWAIDDEKVHVFHGNYSAYVKWREHEKITAQRAYDKQQKKIARIESQLAELSSWSKKAHKDSTKQEGYKEYYRLAAKRMDKQVKSKRRQLEKELQKEKVEKPKEDLFVSFDIHHESKVGKRVLEVNHFTKRYGNRTLWKDAHFTIQHGEKIALIGGNGSGKTTFLRILLGEESYEGEMWKSPSLKIGYLSQTVFDLPEDKTPAQLFEVETFEKRGKVQTQMHHLGFTKAHWQQPIAKMSMGERVKLKLMLLMNSEMNVLICDEPTNHLDLPSREQLEKVLAAYEGTLFVASHDRYFIEKVTKTSLRFNGHQLVKHIAEQRECIQDDALKLSLETEIQAVLGELSYLKPTDPRYYELDQQFHKLTKKLRSLK</sequence>
<dbReference type="Pfam" id="PF12848">
    <property type="entry name" value="ABC_tran_Xtn"/>
    <property type="match status" value="1"/>
</dbReference>
<evidence type="ECO:0000313" key="5">
    <source>
        <dbReference type="Proteomes" id="UP000182836"/>
    </source>
</evidence>
<gene>
    <name evidence="4" type="ORF">SAMN04487909_12331</name>
</gene>
<dbReference type="AlphaFoldDB" id="A0A1G8VCV8"/>
<accession>A0A1G8VCV8</accession>
<dbReference type="RefSeq" id="WP_302847943.1">
    <property type="nucleotide sequence ID" value="NZ_JBCNJE010000055.1"/>
</dbReference>
<dbReference type="SUPFAM" id="SSF52540">
    <property type="entry name" value="P-loop containing nucleoside triphosphate hydrolases"/>
    <property type="match status" value="2"/>
</dbReference>
<dbReference type="PANTHER" id="PTHR42855">
    <property type="entry name" value="ABC TRANSPORTER ATP-BINDING SUBUNIT"/>
    <property type="match status" value="1"/>
</dbReference>
<dbReference type="InterPro" id="IPR032781">
    <property type="entry name" value="ABC_tran_Xtn"/>
</dbReference>